<dbReference type="AlphaFoldDB" id="A0A7J8NS38"/>
<evidence type="ECO:0000256" key="1">
    <source>
        <dbReference type="SAM" id="Phobius"/>
    </source>
</evidence>
<evidence type="ECO:0000313" key="2">
    <source>
        <dbReference type="EMBL" id="MBA0579797.1"/>
    </source>
</evidence>
<reference evidence="2 3" key="1">
    <citation type="journal article" date="2019" name="Genome Biol. Evol.">
        <title>Insights into the evolution of the New World diploid cottons (Gossypium, subgenus Houzingenia) based on genome sequencing.</title>
        <authorList>
            <person name="Grover C.E."/>
            <person name="Arick M.A. 2nd"/>
            <person name="Thrash A."/>
            <person name="Conover J.L."/>
            <person name="Sanders W.S."/>
            <person name="Peterson D.G."/>
            <person name="Frelichowski J.E."/>
            <person name="Scheffler J.A."/>
            <person name="Scheffler B.E."/>
            <person name="Wendel J.F."/>
        </authorList>
    </citation>
    <scope>NUCLEOTIDE SEQUENCE [LARGE SCALE GENOMIC DNA]</scope>
    <source>
        <strain evidence="2">8</strain>
        <tissue evidence="2">Leaf</tissue>
    </source>
</reference>
<accession>A0A7J8NS38</accession>
<keyword evidence="1" id="KW-0812">Transmembrane</keyword>
<dbReference type="Proteomes" id="UP000593578">
    <property type="component" value="Unassembled WGS sequence"/>
</dbReference>
<evidence type="ECO:0000313" key="3">
    <source>
        <dbReference type="Proteomes" id="UP000593578"/>
    </source>
</evidence>
<proteinExistence type="predicted"/>
<name>A0A7J8NS38_GOSRA</name>
<sequence>MNRPRNITGFFSQALSFLLLLLLLLLLLVSLLL</sequence>
<protein>
    <submittedName>
        <fullName evidence="2">Uncharacterized protein</fullName>
    </submittedName>
</protein>
<comment type="caution">
    <text evidence="2">The sequence shown here is derived from an EMBL/GenBank/DDBJ whole genome shotgun (WGS) entry which is preliminary data.</text>
</comment>
<organism evidence="2 3">
    <name type="scientific">Gossypium raimondii</name>
    <name type="common">Peruvian cotton</name>
    <name type="synonym">Gossypium klotzschianum subsp. raimondii</name>
    <dbReference type="NCBI Taxonomy" id="29730"/>
    <lineage>
        <taxon>Eukaryota</taxon>
        <taxon>Viridiplantae</taxon>
        <taxon>Streptophyta</taxon>
        <taxon>Embryophyta</taxon>
        <taxon>Tracheophyta</taxon>
        <taxon>Spermatophyta</taxon>
        <taxon>Magnoliopsida</taxon>
        <taxon>eudicotyledons</taxon>
        <taxon>Gunneridae</taxon>
        <taxon>Pentapetalae</taxon>
        <taxon>rosids</taxon>
        <taxon>malvids</taxon>
        <taxon>Malvales</taxon>
        <taxon>Malvaceae</taxon>
        <taxon>Malvoideae</taxon>
        <taxon>Gossypium</taxon>
    </lineage>
</organism>
<dbReference type="EMBL" id="JABEZZ010000002">
    <property type="protein sequence ID" value="MBA0579797.1"/>
    <property type="molecule type" value="Genomic_DNA"/>
</dbReference>
<keyword evidence="1" id="KW-1133">Transmembrane helix</keyword>
<keyword evidence="1" id="KW-0472">Membrane</keyword>
<feature type="transmembrane region" description="Helical" evidence="1">
    <location>
        <begin position="7"/>
        <end position="32"/>
    </location>
</feature>
<gene>
    <name evidence="2" type="ORF">Gorai_022043</name>
</gene>